<proteinExistence type="predicted"/>
<dbReference type="AlphaFoldDB" id="I4D5T3"/>
<dbReference type="Proteomes" id="UP000002892">
    <property type="component" value="Chromosome"/>
</dbReference>
<organism evidence="1 2">
    <name type="scientific">Desulfosporosinus acidiphilus (strain DSM 22704 / JCM 16185 / SJ4)</name>
    <dbReference type="NCBI Taxonomy" id="646529"/>
    <lineage>
        <taxon>Bacteria</taxon>
        <taxon>Bacillati</taxon>
        <taxon>Bacillota</taxon>
        <taxon>Clostridia</taxon>
        <taxon>Eubacteriales</taxon>
        <taxon>Desulfitobacteriaceae</taxon>
        <taxon>Desulfosporosinus</taxon>
    </lineage>
</organism>
<reference evidence="1 2" key="1">
    <citation type="journal article" date="2012" name="J. Bacteriol.">
        <title>Complete genome sequences of Desulfosporosinus orientis DSM765T, Desulfosporosinus youngiae DSM17734T, Desulfosporosinus meridiei DSM13257T, and Desulfosporosinus acidiphilus DSM22704T.</title>
        <authorList>
            <person name="Pester M."/>
            <person name="Brambilla E."/>
            <person name="Alazard D."/>
            <person name="Rattei T."/>
            <person name="Weinmaier T."/>
            <person name="Han J."/>
            <person name="Lucas S."/>
            <person name="Lapidus A."/>
            <person name="Cheng J.F."/>
            <person name="Goodwin L."/>
            <person name="Pitluck S."/>
            <person name="Peters L."/>
            <person name="Ovchinnikova G."/>
            <person name="Teshima H."/>
            <person name="Detter J.C."/>
            <person name="Han C.S."/>
            <person name="Tapia R."/>
            <person name="Land M.L."/>
            <person name="Hauser L."/>
            <person name="Kyrpides N.C."/>
            <person name="Ivanova N.N."/>
            <person name="Pagani I."/>
            <person name="Huntmann M."/>
            <person name="Wei C.L."/>
            <person name="Davenport K.W."/>
            <person name="Daligault H."/>
            <person name="Chain P.S."/>
            <person name="Chen A."/>
            <person name="Mavromatis K."/>
            <person name="Markowitz V."/>
            <person name="Szeto E."/>
            <person name="Mikhailova N."/>
            <person name="Pati A."/>
            <person name="Wagner M."/>
            <person name="Woyke T."/>
            <person name="Ollivier B."/>
            <person name="Klenk H.P."/>
            <person name="Spring S."/>
            <person name="Loy A."/>
        </authorList>
    </citation>
    <scope>NUCLEOTIDE SEQUENCE [LARGE SCALE GENOMIC DNA]</scope>
    <source>
        <strain evidence="2">DSM 22704 / JCM 16185 / SJ4</strain>
    </source>
</reference>
<evidence type="ECO:0000313" key="2">
    <source>
        <dbReference type="Proteomes" id="UP000002892"/>
    </source>
</evidence>
<dbReference type="KEGG" id="dai:Desaci_2195"/>
<gene>
    <name evidence="1" type="ordered locus">Desaci_2195</name>
</gene>
<keyword evidence="2" id="KW-1185">Reference proteome</keyword>
<protein>
    <submittedName>
        <fullName evidence="1">Uncharacterized protein</fullName>
    </submittedName>
</protein>
<evidence type="ECO:0000313" key="1">
    <source>
        <dbReference type="EMBL" id="AFM41157.1"/>
    </source>
</evidence>
<sequence>MNINRLFACNRTSAHVWNDCQVWLKNIFNDRVDGLTAGKLGKCPVLFSGERERQKKGKVLQKVQ</sequence>
<dbReference type="HOGENOM" id="CLU_2860344_0_0_9"/>
<accession>I4D5T3</accession>
<dbReference type="EMBL" id="CP003639">
    <property type="protein sequence ID" value="AFM41157.1"/>
    <property type="molecule type" value="Genomic_DNA"/>
</dbReference>
<name>I4D5T3_DESAJ</name>